<feature type="region of interest" description="Disordered" evidence="1">
    <location>
        <begin position="27"/>
        <end position="51"/>
    </location>
</feature>
<dbReference type="SUPFAM" id="SSF52821">
    <property type="entry name" value="Rhodanese/Cell cycle control phosphatase"/>
    <property type="match status" value="1"/>
</dbReference>
<keyword evidence="2" id="KW-0732">Signal</keyword>
<gene>
    <name evidence="4" type="ORF">ACFQY0_14335</name>
</gene>
<feature type="chain" id="PRO_5045221378" evidence="2">
    <location>
        <begin position="22"/>
        <end position="166"/>
    </location>
</feature>
<feature type="signal peptide" evidence="2">
    <location>
        <begin position="1"/>
        <end position="21"/>
    </location>
</feature>
<reference evidence="5" key="1">
    <citation type="journal article" date="2019" name="Int. J. Syst. Evol. Microbiol.">
        <title>The Global Catalogue of Microorganisms (GCM) 10K type strain sequencing project: providing services to taxonomists for standard genome sequencing and annotation.</title>
        <authorList>
            <consortium name="The Broad Institute Genomics Platform"/>
            <consortium name="The Broad Institute Genome Sequencing Center for Infectious Disease"/>
            <person name="Wu L."/>
            <person name="Ma J."/>
        </authorList>
    </citation>
    <scope>NUCLEOTIDE SEQUENCE [LARGE SCALE GENOMIC DNA]</scope>
    <source>
        <strain evidence="5">CGMCC 4.1467</strain>
    </source>
</reference>
<feature type="domain" description="Rhodanese" evidence="3">
    <location>
        <begin position="72"/>
        <end position="162"/>
    </location>
</feature>
<keyword evidence="5" id="KW-1185">Reference proteome</keyword>
<accession>A0ABW2LAI0</accession>
<evidence type="ECO:0000256" key="2">
    <source>
        <dbReference type="SAM" id="SignalP"/>
    </source>
</evidence>
<proteinExistence type="predicted"/>
<dbReference type="Pfam" id="PF00581">
    <property type="entry name" value="Rhodanese"/>
    <property type="match status" value="1"/>
</dbReference>
<dbReference type="RefSeq" id="WP_379713621.1">
    <property type="nucleotide sequence ID" value="NZ_JBHTBS010000007.1"/>
</dbReference>
<dbReference type="CDD" id="cd00158">
    <property type="entry name" value="RHOD"/>
    <property type="match status" value="1"/>
</dbReference>
<dbReference type="PROSITE" id="PS50206">
    <property type="entry name" value="RHODANESE_3"/>
    <property type="match status" value="1"/>
</dbReference>
<dbReference type="Proteomes" id="UP001596472">
    <property type="component" value="Unassembled WGS sequence"/>
</dbReference>
<name>A0ABW2LAI0_9BACT</name>
<evidence type="ECO:0000313" key="4">
    <source>
        <dbReference type="EMBL" id="MFC7338368.1"/>
    </source>
</evidence>
<evidence type="ECO:0000313" key="5">
    <source>
        <dbReference type="Proteomes" id="UP001596472"/>
    </source>
</evidence>
<dbReference type="InterPro" id="IPR001763">
    <property type="entry name" value="Rhodanese-like_dom"/>
</dbReference>
<comment type="caution">
    <text evidence="4">The sequence shown here is derived from an EMBL/GenBank/DDBJ whole genome shotgun (WGS) entry which is preliminary data.</text>
</comment>
<dbReference type="InterPro" id="IPR036873">
    <property type="entry name" value="Rhodanese-like_dom_sf"/>
</dbReference>
<dbReference type="EMBL" id="JBHTBS010000007">
    <property type="protein sequence ID" value="MFC7338368.1"/>
    <property type="molecule type" value="Genomic_DNA"/>
</dbReference>
<evidence type="ECO:0000259" key="3">
    <source>
        <dbReference type="PROSITE" id="PS50206"/>
    </source>
</evidence>
<protein>
    <submittedName>
        <fullName evidence="4">Rhodanese-like domain-containing protein</fullName>
    </submittedName>
</protein>
<sequence>MNSLARLVCFGILPMAISACTQSPAPEVIQTTPPAEAPAASPPTEKPDRPEAEIETAPIKEIDITQLFTLKTDGKTLIYDVRLPLYYQLGHIDGAILFYPKPFDEAFDKEEAQMKNALSEGKEIVLYCGGADCHDSHIVAKMIAERGIPVSVYSGGWAEWKTVGIE</sequence>
<dbReference type="PROSITE" id="PS51257">
    <property type="entry name" value="PROKAR_LIPOPROTEIN"/>
    <property type="match status" value="1"/>
</dbReference>
<dbReference type="Gene3D" id="3.40.250.10">
    <property type="entry name" value="Rhodanese-like domain"/>
    <property type="match status" value="1"/>
</dbReference>
<evidence type="ECO:0000256" key="1">
    <source>
        <dbReference type="SAM" id="MobiDB-lite"/>
    </source>
</evidence>
<organism evidence="4 5">
    <name type="scientific">Haloferula chungangensis</name>
    <dbReference type="NCBI Taxonomy" id="1048331"/>
    <lineage>
        <taxon>Bacteria</taxon>
        <taxon>Pseudomonadati</taxon>
        <taxon>Verrucomicrobiota</taxon>
        <taxon>Verrucomicrobiia</taxon>
        <taxon>Verrucomicrobiales</taxon>
        <taxon>Verrucomicrobiaceae</taxon>
        <taxon>Haloferula</taxon>
    </lineage>
</organism>
<feature type="compositionally biased region" description="Low complexity" evidence="1">
    <location>
        <begin position="31"/>
        <end position="43"/>
    </location>
</feature>
<dbReference type="SMART" id="SM00450">
    <property type="entry name" value="RHOD"/>
    <property type="match status" value="1"/>
</dbReference>